<feature type="compositionally biased region" description="Basic and acidic residues" evidence="2">
    <location>
        <begin position="21"/>
        <end position="31"/>
    </location>
</feature>
<dbReference type="EMBL" id="KV875098">
    <property type="protein sequence ID" value="OIW29224.1"/>
    <property type="molecule type" value="Genomic_DNA"/>
</dbReference>
<gene>
    <name evidence="4" type="ORF">CONLIGDRAFT_682129</name>
</gene>
<dbReference type="OrthoDB" id="539213at2759"/>
<evidence type="ECO:0000256" key="1">
    <source>
        <dbReference type="ARBA" id="ARBA00023242"/>
    </source>
</evidence>
<organism evidence="4 5">
    <name type="scientific">Coniochaeta ligniaria NRRL 30616</name>
    <dbReference type="NCBI Taxonomy" id="1408157"/>
    <lineage>
        <taxon>Eukaryota</taxon>
        <taxon>Fungi</taxon>
        <taxon>Dikarya</taxon>
        <taxon>Ascomycota</taxon>
        <taxon>Pezizomycotina</taxon>
        <taxon>Sordariomycetes</taxon>
        <taxon>Sordariomycetidae</taxon>
        <taxon>Coniochaetales</taxon>
        <taxon>Coniochaetaceae</taxon>
        <taxon>Coniochaeta</taxon>
    </lineage>
</organism>
<evidence type="ECO:0000313" key="5">
    <source>
        <dbReference type="Proteomes" id="UP000182658"/>
    </source>
</evidence>
<proteinExistence type="predicted"/>
<dbReference type="AlphaFoldDB" id="A0A1J7JHJ9"/>
<dbReference type="PROSITE" id="PS50048">
    <property type="entry name" value="ZN2_CY6_FUNGAL_2"/>
    <property type="match status" value="1"/>
</dbReference>
<dbReference type="InParanoid" id="A0A1J7JHJ9"/>
<feature type="compositionally biased region" description="Polar residues" evidence="2">
    <location>
        <begin position="84"/>
        <end position="94"/>
    </location>
</feature>
<reference evidence="4 5" key="1">
    <citation type="submission" date="2016-10" db="EMBL/GenBank/DDBJ databases">
        <title>Draft genome sequence of Coniochaeta ligniaria NRRL30616, a lignocellulolytic fungus for bioabatement of inhibitors in plant biomass hydrolysates.</title>
        <authorList>
            <consortium name="DOE Joint Genome Institute"/>
            <person name="Jimenez D.J."/>
            <person name="Hector R.E."/>
            <person name="Riley R."/>
            <person name="Sun H."/>
            <person name="Grigoriev I.V."/>
            <person name="Van Elsas J.D."/>
            <person name="Nichols N.N."/>
        </authorList>
    </citation>
    <scope>NUCLEOTIDE SEQUENCE [LARGE SCALE GENOMIC DNA]</scope>
    <source>
        <strain evidence="4 5">NRRL 30616</strain>
    </source>
</reference>
<dbReference type="InterPro" id="IPR001138">
    <property type="entry name" value="Zn2Cys6_DnaBD"/>
</dbReference>
<dbReference type="GO" id="GO:0008270">
    <property type="term" value="F:zinc ion binding"/>
    <property type="evidence" value="ECO:0007669"/>
    <property type="project" value="InterPro"/>
</dbReference>
<dbReference type="Proteomes" id="UP000182658">
    <property type="component" value="Unassembled WGS sequence"/>
</dbReference>
<accession>A0A1J7JHJ9</accession>
<dbReference type="GO" id="GO:0000981">
    <property type="term" value="F:DNA-binding transcription factor activity, RNA polymerase II-specific"/>
    <property type="evidence" value="ECO:0007669"/>
    <property type="project" value="InterPro"/>
</dbReference>
<feature type="region of interest" description="Disordered" evidence="2">
    <location>
        <begin position="21"/>
        <end position="137"/>
    </location>
</feature>
<keyword evidence="1" id="KW-0539">Nucleus</keyword>
<sequence>MVSPQKKRRLNDGKCASCREDNKKCRPKERTWPGQKCSRCTRKGLPCSENLRDTPTEDNAQQHTPDAETRLGLREAASSDEENWSSGSDNQPGTLSEDGMIRMRQPEFPIKSSSERRESFSSVGPTEFAVGSQLTTW</sequence>
<feature type="domain" description="Zn(2)-C6 fungal-type" evidence="3">
    <location>
        <begin position="14"/>
        <end position="49"/>
    </location>
</feature>
<evidence type="ECO:0000259" key="3">
    <source>
        <dbReference type="PROSITE" id="PS50048"/>
    </source>
</evidence>
<evidence type="ECO:0000256" key="2">
    <source>
        <dbReference type="SAM" id="MobiDB-lite"/>
    </source>
</evidence>
<evidence type="ECO:0000313" key="4">
    <source>
        <dbReference type="EMBL" id="OIW29224.1"/>
    </source>
</evidence>
<keyword evidence="5" id="KW-1185">Reference proteome</keyword>
<protein>
    <recommendedName>
        <fullName evidence="3">Zn(2)-C6 fungal-type domain-containing protein</fullName>
    </recommendedName>
</protein>
<name>A0A1J7JHJ9_9PEZI</name>
<dbReference type="STRING" id="1408157.A0A1J7JHJ9"/>